<keyword evidence="2" id="KW-0808">Transferase</keyword>
<dbReference type="Proteomes" id="UP000058305">
    <property type="component" value="Chromosome"/>
</dbReference>
<accession>A0A0Y0ML78</accession>
<dbReference type="PROSITE" id="PS00584">
    <property type="entry name" value="PFKB_KINASES_2"/>
    <property type="match status" value="1"/>
</dbReference>
<dbReference type="PANTHER" id="PTHR43320:SF3">
    <property type="entry name" value="CARBOHYDRATE KINASE PFKB DOMAIN-CONTAINING PROTEIN"/>
    <property type="match status" value="1"/>
</dbReference>
<proteinExistence type="inferred from homology"/>
<sequence length="307" mass="31035">MPGPGERIVVFGDVIDDILVRPHGPIRADTDTPAAIRQRPGGSAANVAAWLGSLGAPVDFVGIVGAGDVSSHAAALEAQGVRAHLLADPELPTGTIIVLIDENNTRTMLTERGANVRLTPDCVDDALLAGAGGVHFTGYSVFSCGGAADEEGFRRLLERAHASGAVVSVDPSSAGFLADFGVERFLTTIRGADILLPNLDEGMVLTGLEEPTSVAARLSEWFPVVALTLGAAGTIVAVAGTEPVCLPVEAALRTDSTGAGDAFSAGFLAAWLSDSGAATPLQRAVTAARAGGAAAANAIELVGGRPD</sequence>
<keyword evidence="6" id="KW-1185">Reference proteome</keyword>
<evidence type="ECO:0000313" key="6">
    <source>
        <dbReference type="Proteomes" id="UP000058305"/>
    </source>
</evidence>
<comment type="similarity">
    <text evidence="1">Belongs to the carbohydrate kinase PfkB family.</text>
</comment>
<dbReference type="InterPro" id="IPR029056">
    <property type="entry name" value="Ribokinase-like"/>
</dbReference>
<dbReference type="AlphaFoldDB" id="A0A0Y0ML78"/>
<gene>
    <name evidence="5" type="ORF">AWU67_01785</name>
</gene>
<evidence type="ECO:0000313" key="5">
    <source>
        <dbReference type="EMBL" id="AMB57804.1"/>
    </source>
</evidence>
<dbReference type="KEGG" id="mvd:AWU67_01785"/>
<reference evidence="6" key="2">
    <citation type="submission" date="2016-01" db="EMBL/GenBank/DDBJ databases">
        <title>First complete genome sequence of a species in the genus Microterricola, an extremophilic cold active enzyme producing strain ERGS5:02 isolated from Sikkim Himalaya.</title>
        <authorList>
            <person name="Kumar R."/>
            <person name="Singh D."/>
            <person name="Swarnkar M.K."/>
        </authorList>
    </citation>
    <scope>NUCLEOTIDE SEQUENCE [LARGE SCALE GENOMIC DNA]</scope>
    <source>
        <strain evidence="6">ERGS5:02</strain>
    </source>
</reference>
<dbReference type="RefSeq" id="WP_067225963.1">
    <property type="nucleotide sequence ID" value="NZ_CP014145.1"/>
</dbReference>
<dbReference type="InterPro" id="IPR002173">
    <property type="entry name" value="Carboh/pur_kinase_PfkB_CS"/>
</dbReference>
<dbReference type="EMBL" id="CP014145">
    <property type="protein sequence ID" value="AMB57804.1"/>
    <property type="molecule type" value="Genomic_DNA"/>
</dbReference>
<dbReference type="Gene3D" id="3.40.1190.20">
    <property type="match status" value="1"/>
</dbReference>
<evidence type="ECO:0000259" key="4">
    <source>
        <dbReference type="Pfam" id="PF00294"/>
    </source>
</evidence>
<dbReference type="InterPro" id="IPR052700">
    <property type="entry name" value="Carb_kinase_PfkB-like"/>
</dbReference>
<dbReference type="GO" id="GO:0016301">
    <property type="term" value="F:kinase activity"/>
    <property type="evidence" value="ECO:0007669"/>
    <property type="project" value="UniProtKB-KW"/>
</dbReference>
<protein>
    <recommendedName>
        <fullName evidence="4">Carbohydrate kinase PfkB domain-containing protein</fullName>
    </recommendedName>
</protein>
<dbReference type="OrthoDB" id="9808601at2"/>
<dbReference type="PROSITE" id="PS00583">
    <property type="entry name" value="PFKB_KINASES_1"/>
    <property type="match status" value="1"/>
</dbReference>
<dbReference type="Pfam" id="PF00294">
    <property type="entry name" value="PfkB"/>
    <property type="match status" value="1"/>
</dbReference>
<evidence type="ECO:0000256" key="3">
    <source>
        <dbReference type="ARBA" id="ARBA00022777"/>
    </source>
</evidence>
<reference evidence="5 6" key="1">
    <citation type="journal article" date="2016" name="J. Biotechnol.">
        <title>First complete genome sequence of a species in the genus Microterricola, an extremophilic cold active enzyme producing bacterial strain ERGS5:02 isolated from Sikkim Himalaya.</title>
        <authorList>
            <person name="Himanshu"/>
            <person name="Swarnkar M.K."/>
            <person name="Singh D."/>
            <person name="Kumar R."/>
        </authorList>
    </citation>
    <scope>NUCLEOTIDE SEQUENCE [LARGE SCALE GENOMIC DNA]</scope>
    <source>
        <strain evidence="5 6">ERGS5:02</strain>
    </source>
</reference>
<keyword evidence="3" id="KW-0418">Kinase</keyword>
<dbReference type="SUPFAM" id="SSF53613">
    <property type="entry name" value="Ribokinase-like"/>
    <property type="match status" value="1"/>
</dbReference>
<feature type="domain" description="Carbohydrate kinase PfkB" evidence="4">
    <location>
        <begin position="7"/>
        <end position="289"/>
    </location>
</feature>
<dbReference type="PANTHER" id="PTHR43320">
    <property type="entry name" value="SUGAR KINASE"/>
    <property type="match status" value="1"/>
</dbReference>
<dbReference type="InterPro" id="IPR011611">
    <property type="entry name" value="PfkB_dom"/>
</dbReference>
<organism evidence="5 6">
    <name type="scientific">Microterricola viridarii</name>
    <dbReference type="NCBI Taxonomy" id="412690"/>
    <lineage>
        <taxon>Bacteria</taxon>
        <taxon>Bacillati</taxon>
        <taxon>Actinomycetota</taxon>
        <taxon>Actinomycetes</taxon>
        <taxon>Micrococcales</taxon>
        <taxon>Microbacteriaceae</taxon>
        <taxon>Microterricola</taxon>
    </lineage>
</organism>
<evidence type="ECO:0000256" key="2">
    <source>
        <dbReference type="ARBA" id="ARBA00022679"/>
    </source>
</evidence>
<evidence type="ECO:0000256" key="1">
    <source>
        <dbReference type="ARBA" id="ARBA00010688"/>
    </source>
</evidence>
<name>A0A0Y0ML78_9MICO</name>